<keyword evidence="1" id="KW-0812">Transmembrane</keyword>
<comment type="caution">
    <text evidence="2">The sequence shown here is derived from an EMBL/GenBank/DDBJ whole genome shotgun (WGS) entry which is preliminary data.</text>
</comment>
<dbReference type="Proteomes" id="UP001472677">
    <property type="component" value="Unassembled WGS sequence"/>
</dbReference>
<evidence type="ECO:0000256" key="1">
    <source>
        <dbReference type="SAM" id="Phobius"/>
    </source>
</evidence>
<name>A0ABR2EG82_9ROSI</name>
<proteinExistence type="predicted"/>
<sequence>MCLSRAAFGFISSSLFDFFRFLNFVAVLLYASFPTPLLLLYPTPLDSFFFLLKDQFSYCDSFLNPMINCLVRWFECDNCKQNNLRDEQDSCS</sequence>
<gene>
    <name evidence="2" type="ORF">V6N12_013068</name>
</gene>
<dbReference type="EMBL" id="JBBPBM010000014">
    <property type="protein sequence ID" value="KAK8560268.1"/>
    <property type="molecule type" value="Genomic_DNA"/>
</dbReference>
<feature type="transmembrane region" description="Helical" evidence="1">
    <location>
        <begin position="21"/>
        <end position="41"/>
    </location>
</feature>
<organism evidence="2 3">
    <name type="scientific">Hibiscus sabdariffa</name>
    <name type="common">roselle</name>
    <dbReference type="NCBI Taxonomy" id="183260"/>
    <lineage>
        <taxon>Eukaryota</taxon>
        <taxon>Viridiplantae</taxon>
        <taxon>Streptophyta</taxon>
        <taxon>Embryophyta</taxon>
        <taxon>Tracheophyta</taxon>
        <taxon>Spermatophyta</taxon>
        <taxon>Magnoliopsida</taxon>
        <taxon>eudicotyledons</taxon>
        <taxon>Gunneridae</taxon>
        <taxon>Pentapetalae</taxon>
        <taxon>rosids</taxon>
        <taxon>malvids</taxon>
        <taxon>Malvales</taxon>
        <taxon>Malvaceae</taxon>
        <taxon>Malvoideae</taxon>
        <taxon>Hibiscus</taxon>
    </lineage>
</organism>
<evidence type="ECO:0000313" key="2">
    <source>
        <dbReference type="EMBL" id="KAK8560268.1"/>
    </source>
</evidence>
<keyword evidence="1" id="KW-1133">Transmembrane helix</keyword>
<keyword evidence="1" id="KW-0472">Membrane</keyword>
<accession>A0ABR2EG82</accession>
<protein>
    <submittedName>
        <fullName evidence="2">Uncharacterized protein</fullName>
    </submittedName>
</protein>
<evidence type="ECO:0000313" key="3">
    <source>
        <dbReference type="Proteomes" id="UP001472677"/>
    </source>
</evidence>
<keyword evidence="3" id="KW-1185">Reference proteome</keyword>
<reference evidence="2 3" key="1">
    <citation type="journal article" date="2024" name="G3 (Bethesda)">
        <title>Genome assembly of Hibiscus sabdariffa L. provides insights into metabolisms of medicinal natural products.</title>
        <authorList>
            <person name="Kim T."/>
        </authorList>
    </citation>
    <scope>NUCLEOTIDE SEQUENCE [LARGE SCALE GENOMIC DNA]</scope>
    <source>
        <strain evidence="2">TK-2024</strain>
        <tissue evidence="2">Old leaves</tissue>
    </source>
</reference>